<reference evidence="1 2" key="1">
    <citation type="journal article" date="2021" name="ISME J.">
        <title>Genomic evolution of the class Acidithiobacillia: deep-branching Proteobacteria living in extreme acidic conditions.</title>
        <authorList>
            <person name="Moya-Beltran A."/>
            <person name="Beard S."/>
            <person name="Rojas-Villalobos C."/>
            <person name="Issotta F."/>
            <person name="Gallardo Y."/>
            <person name="Ulloa R."/>
            <person name="Giaveno A."/>
            <person name="Degli Esposti M."/>
            <person name="Johnson D.B."/>
            <person name="Quatrini R."/>
        </authorList>
    </citation>
    <scope>NUCLEOTIDE SEQUENCE [LARGE SCALE GENOMIC DNA]</scope>
    <source>
        <strain evidence="1 2">GG1-14</strain>
    </source>
</reference>
<dbReference type="Proteomes" id="UP001195965">
    <property type="component" value="Chromosome"/>
</dbReference>
<protein>
    <submittedName>
        <fullName evidence="1">Uncharacterized protein</fullName>
    </submittedName>
</protein>
<keyword evidence="2" id="KW-1185">Reference proteome</keyword>
<gene>
    <name evidence="1" type="ORF">HHS34_001915</name>
</gene>
<name>A0ACD5HGM4_9PROT</name>
<dbReference type="EMBL" id="CP127526">
    <property type="protein sequence ID" value="XRI73974.1"/>
    <property type="molecule type" value="Genomic_DNA"/>
</dbReference>
<evidence type="ECO:0000313" key="2">
    <source>
        <dbReference type="Proteomes" id="UP001195965"/>
    </source>
</evidence>
<sequence length="193" mass="20680">MLKSLSTGVGVALIALLLPNALALDPSGLPAGILTQIAQKKLARTDPAHPDALENTGDQPHQQTETPDNPGDGALIARHQVFYLRRVTAYNALPNQTNGNPGMSACGPTRPDQIALSPDLFLRRNGSNRCGEKIDIILPSGTIIHGVVWDTMSPRFHMAADILMGSVQQALDFGVRQARLRFVHAYHSAAHGV</sequence>
<organism evidence="1 2">
    <name type="scientific">Acidithiobacillus montserratensis</name>
    <dbReference type="NCBI Taxonomy" id="2729135"/>
    <lineage>
        <taxon>Bacteria</taxon>
        <taxon>Pseudomonadati</taxon>
        <taxon>Pseudomonadota</taxon>
        <taxon>Acidithiobacillia</taxon>
        <taxon>Acidithiobacillales</taxon>
        <taxon>Acidithiobacillaceae</taxon>
        <taxon>Acidithiobacillus</taxon>
    </lineage>
</organism>
<accession>A0ACD5HGM4</accession>
<evidence type="ECO:0000313" key="1">
    <source>
        <dbReference type="EMBL" id="XRI73974.1"/>
    </source>
</evidence>
<proteinExistence type="predicted"/>